<reference evidence="2 3" key="1">
    <citation type="journal article" date="2017" name="Curr. Biol.">
        <title>Genome architecture and evolution of a unichromosomal asexual nematode.</title>
        <authorList>
            <person name="Fradin H."/>
            <person name="Zegar C."/>
            <person name="Gutwein M."/>
            <person name="Lucas J."/>
            <person name="Kovtun M."/>
            <person name="Corcoran D."/>
            <person name="Baugh L.R."/>
            <person name="Kiontke K."/>
            <person name="Gunsalus K."/>
            <person name="Fitch D.H."/>
            <person name="Piano F."/>
        </authorList>
    </citation>
    <scope>NUCLEOTIDE SEQUENCE [LARGE SCALE GENOMIC DNA]</scope>
    <source>
        <strain evidence="2">PF1309</strain>
    </source>
</reference>
<dbReference type="Pfam" id="PF20168">
    <property type="entry name" value="PDS5"/>
    <property type="match status" value="1"/>
</dbReference>
<feature type="compositionally biased region" description="Basic and acidic residues" evidence="1">
    <location>
        <begin position="1391"/>
        <end position="1400"/>
    </location>
</feature>
<proteinExistence type="predicted"/>
<feature type="compositionally biased region" description="Basic and acidic residues" evidence="1">
    <location>
        <begin position="1351"/>
        <end position="1361"/>
    </location>
</feature>
<sequence length="1409" mass="164117">MPRGRPSHDGDNVTYPEGCLSLIRGIDDNETANRLKAIYETLVAEPQPVCKSKDPRDKSNQPRLQYHNKFKALYVKLQGLIRQHSTKHRQLILFLSCSLASLNRLTYPPILFPDNISDLMADFQWMFEDCLMEIGHWARISRLRQHYLKLVQMITMVFPESIVAKSPAERKTHEKDAQARAITALFQAAFHICGQTEWNEDNDNAKANASVSAGVNQRAKRTRRDVSNDEEDEADEDEAANNAVTQKKMLDALTELCKRTIVRMEFCPFSLIDLFFFQLRQPPPQGRALSTATALARTLLSHAIDHSEHFRMKIINVLGTALQQDVSDEEKDQEKTISPGEFFPLGSNFSKTDRSLSTLYELIVDVVRCDPEHKVSFHLIKLLCSATHIINERVDFRHLVTICMSRICSVPGVCFEMGSLKKAHKTWEMFMNRFRDTEKKIRVQCAHDARMMLAENPAIREAITDKMIELLNDGAEEVRHRAINTVMSLLDDRKYEAIFPKLLRKTAYKALTDPKVFIIFLLYILYMVYMSKFEPTLRVEWLKKLMDHCNRCLSEPSTSAGYKLLLVAGAVAFSVYNEISESPKTGKPPFNGANEYRHILHRSICRHLIDQNWNPSQKVRVLLDLIAATDQIGFNGLQKLFERRTKLYEAFVRLLKLWSNENAEPGEKEEEMIKMCKHIEDMWFVTNRPWLYTLLMGTDNEKELCEDIQLLVSDTLPLDQLDGKITKIWEQVQKVFNRTGEEKEMFRRLMELLRPFNIDKDFTKHLLQHLTNSMIMALHLTVEDAFFDLKKELVFLETLCRYESKLLLDEDTIFAIFHCFITRNNMGGNKQFFMIKGMDCLSSVVSRSVHDNTLHLFYWYASFKKEVAQLILTPEFGCRKVPLAAVNMFNFIVTSDMEKIEVFKELIGECDLATNEHKYGQLTNLIGLDKESSTGALRALLQIYTRFHDDPEIRECVYAWCMYYQNVLKGKAERLGRDIPDVEIAQIFCKDELIKIAPEIITLSEMQRFTMNFFVNESRRPRQPGSAENYDDMMEFIIDYIRDHGLQRDDDMNMQLQENVLTNTREAEDVYMAVYTSILLLKNIAVPVVQKHLNPSIVQRISRLSLAVPLGIRKAYQNKILNGVHRKKIGPFGVACLSLGHLYPKYLHSIHHKDKDELDDAKEYMHQSDECVMSCLNELKKVYDKCDERASYFSLFRPEYVLPYTIYLIPHVHISEDLKLYVGLLRTLYQLLLDLYEDTIPDYRKHVGRFVRRMMLHMKHMGDKLISQHLATFNEEQMPLVEKQEKLWESAKKIWILCDVMLQLNERKTRITAGQEGNEKVFLMKAFFAPLKNSDPNQQYASDELLEYAKHDHEKEHDHKPPAKKKQKLRRAHQDADEDDDFEVEDEEEEKSIRRADTTHSRRRRMSSR</sequence>
<dbReference type="SUPFAM" id="SSF48371">
    <property type="entry name" value="ARM repeat"/>
    <property type="match status" value="1"/>
</dbReference>
<dbReference type="EMBL" id="LIAE01006641">
    <property type="protein sequence ID" value="PAV86731.1"/>
    <property type="molecule type" value="Genomic_DNA"/>
</dbReference>
<feature type="compositionally biased region" description="Acidic residues" evidence="1">
    <location>
        <begin position="1376"/>
        <end position="1390"/>
    </location>
</feature>
<dbReference type="Proteomes" id="UP000218231">
    <property type="component" value="Unassembled WGS sequence"/>
</dbReference>
<feature type="compositionally biased region" description="Acidic residues" evidence="1">
    <location>
        <begin position="228"/>
        <end position="239"/>
    </location>
</feature>
<evidence type="ECO:0000313" key="3">
    <source>
        <dbReference type="Proteomes" id="UP000218231"/>
    </source>
</evidence>
<name>A0A2A2LKI4_9BILA</name>
<comment type="caution">
    <text evidence="2">The sequence shown here is derived from an EMBL/GenBank/DDBJ whole genome shotgun (WGS) entry which is preliminary data.</text>
</comment>
<feature type="compositionally biased region" description="Basic residues" evidence="1">
    <location>
        <begin position="1362"/>
        <end position="1371"/>
    </location>
</feature>
<protein>
    <submittedName>
        <fullName evidence="2">Uncharacterized protein</fullName>
    </submittedName>
</protein>
<feature type="region of interest" description="Disordered" evidence="1">
    <location>
        <begin position="209"/>
        <end position="240"/>
    </location>
</feature>
<accession>A0A2A2LKI4</accession>
<evidence type="ECO:0000256" key="1">
    <source>
        <dbReference type="SAM" id="MobiDB-lite"/>
    </source>
</evidence>
<organism evidence="2 3">
    <name type="scientific">Diploscapter pachys</name>
    <dbReference type="NCBI Taxonomy" id="2018661"/>
    <lineage>
        <taxon>Eukaryota</taxon>
        <taxon>Metazoa</taxon>
        <taxon>Ecdysozoa</taxon>
        <taxon>Nematoda</taxon>
        <taxon>Chromadorea</taxon>
        <taxon>Rhabditida</taxon>
        <taxon>Rhabditina</taxon>
        <taxon>Rhabditomorpha</taxon>
        <taxon>Rhabditoidea</taxon>
        <taxon>Rhabditidae</taxon>
        <taxon>Diploscapter</taxon>
    </lineage>
</organism>
<gene>
    <name evidence="2" type="ORF">WR25_14173</name>
</gene>
<evidence type="ECO:0000313" key="2">
    <source>
        <dbReference type="EMBL" id="PAV86731.1"/>
    </source>
</evidence>
<feature type="region of interest" description="Disordered" evidence="1">
    <location>
        <begin position="1351"/>
        <end position="1409"/>
    </location>
</feature>
<dbReference type="InterPro" id="IPR016024">
    <property type="entry name" value="ARM-type_fold"/>
</dbReference>
<keyword evidence="3" id="KW-1185">Reference proteome</keyword>
<dbReference type="STRING" id="2018661.A0A2A2LKI4"/>